<proteinExistence type="predicted"/>
<keyword evidence="2" id="KW-0663">Pyridoxal phosphate</keyword>
<organism evidence="4 5">
    <name type="scientific">Saccharopolyspora shandongensis</name>
    <dbReference type="NCBI Taxonomy" id="418495"/>
    <lineage>
        <taxon>Bacteria</taxon>
        <taxon>Bacillati</taxon>
        <taxon>Actinomycetota</taxon>
        <taxon>Actinomycetes</taxon>
        <taxon>Pseudonocardiales</taxon>
        <taxon>Pseudonocardiaceae</taxon>
        <taxon>Saccharopolyspora</taxon>
    </lineage>
</organism>
<keyword evidence="5" id="KW-1185">Reference proteome</keyword>
<dbReference type="InterPro" id="IPR036052">
    <property type="entry name" value="TrpB-like_PALP_sf"/>
</dbReference>
<dbReference type="NCBIfam" id="NF006058">
    <property type="entry name" value="PRK08206.1"/>
    <property type="match status" value="1"/>
</dbReference>
<evidence type="ECO:0000256" key="2">
    <source>
        <dbReference type="ARBA" id="ARBA00022898"/>
    </source>
</evidence>
<evidence type="ECO:0000313" key="4">
    <source>
        <dbReference type="EMBL" id="SDZ46830.1"/>
    </source>
</evidence>
<dbReference type="InterPro" id="IPR001926">
    <property type="entry name" value="TrpB-like_PALP"/>
</dbReference>
<dbReference type="EMBL" id="FNOK01000077">
    <property type="protein sequence ID" value="SDZ46830.1"/>
    <property type="molecule type" value="Genomic_DNA"/>
</dbReference>
<dbReference type="CDD" id="cd00640">
    <property type="entry name" value="Trp-synth-beta_II"/>
    <property type="match status" value="1"/>
</dbReference>
<accession>A0A1H3T9Q3</accession>
<dbReference type="GO" id="GO:0016829">
    <property type="term" value="F:lyase activity"/>
    <property type="evidence" value="ECO:0007669"/>
    <property type="project" value="UniProtKB-KW"/>
</dbReference>
<dbReference type="RefSeq" id="WP_245761757.1">
    <property type="nucleotide sequence ID" value="NZ_FNOK01000077.1"/>
</dbReference>
<name>A0A1H3T9Q3_9PSEU</name>
<dbReference type="SUPFAM" id="SSF53686">
    <property type="entry name" value="Tryptophan synthase beta subunit-like PLP-dependent enzymes"/>
    <property type="match status" value="1"/>
</dbReference>
<reference evidence="5" key="1">
    <citation type="submission" date="2016-10" db="EMBL/GenBank/DDBJ databases">
        <authorList>
            <person name="Varghese N."/>
            <person name="Submissions S."/>
        </authorList>
    </citation>
    <scope>NUCLEOTIDE SEQUENCE [LARGE SCALE GENOMIC DNA]</scope>
    <source>
        <strain evidence="5">CGMCC 4.3530</strain>
    </source>
</reference>
<dbReference type="Proteomes" id="UP000199529">
    <property type="component" value="Unassembled WGS sequence"/>
</dbReference>
<dbReference type="PANTHER" id="PTHR42937">
    <property type="match status" value="1"/>
</dbReference>
<dbReference type="AlphaFoldDB" id="A0A1H3T9Q3"/>
<feature type="domain" description="Tryptophan synthase beta chain-like PALP" evidence="3">
    <location>
        <begin position="42"/>
        <end position="351"/>
    </location>
</feature>
<dbReference type="PANTHER" id="PTHR42937:SF1">
    <property type="entry name" value="DIAMINOPROPIONATE AMMONIA-LYASE"/>
    <property type="match status" value="1"/>
</dbReference>
<evidence type="ECO:0000259" key="3">
    <source>
        <dbReference type="Pfam" id="PF00291"/>
    </source>
</evidence>
<dbReference type="GO" id="GO:1901605">
    <property type="term" value="P:alpha-amino acid metabolic process"/>
    <property type="evidence" value="ECO:0007669"/>
    <property type="project" value="UniProtKB-ARBA"/>
</dbReference>
<dbReference type="Pfam" id="PF00291">
    <property type="entry name" value="PALP"/>
    <property type="match status" value="1"/>
</dbReference>
<sequence length="410" mass="43702">MRHEMRIPVPASRDLFVNERVDEVLQDAGPDRAPLDFHRRLPGYERTRVVELPDVAAELGLGRLWVKDESSRFGLMSYKVLGASYAIYRALCERLRAEPSWTDVNELVASVDALKPLSLAVATGGNHGQAVARMARLFGFCARVYVPANTAAARIEAIEREGAVVTVVDGDYDDAVRRSAEDESDRCLVVSGTSSSGGEQIARALIEGYSTIFWEIDDFFREHSANGPDAVIVPVGVGTLAAASVRHYRRAEADTGVLLVGVEPLAANCVLESLRSGRLVSVPGPHNSVMAGLNCGTPSGLAWPWLSRGIDVVVGVGDHRAHEAMRRLAAAGIVAGEAGAAGLGGLYELRSGSGAAIGKTGLHADAEVLIVVTEGATDPVAYADIMRTIRLPGSGPEHRLPGRLRGVHHR</sequence>
<dbReference type="STRING" id="418495.SAMN05216215_107714"/>
<gene>
    <name evidence="4" type="ORF">SAMN05216215_107714</name>
</gene>
<dbReference type="Gene3D" id="3.40.50.1100">
    <property type="match status" value="3"/>
</dbReference>
<keyword evidence="4" id="KW-0456">Lyase</keyword>
<protein>
    <submittedName>
        <fullName evidence="4">Diaminopropionate ammonia-lyase</fullName>
    </submittedName>
</protein>
<evidence type="ECO:0000313" key="5">
    <source>
        <dbReference type="Proteomes" id="UP000199529"/>
    </source>
</evidence>
<evidence type="ECO:0000256" key="1">
    <source>
        <dbReference type="ARBA" id="ARBA00001933"/>
    </source>
</evidence>
<comment type="cofactor">
    <cofactor evidence="1">
        <name>pyridoxal 5'-phosphate</name>
        <dbReference type="ChEBI" id="CHEBI:597326"/>
    </cofactor>
</comment>